<gene>
    <name evidence="1" type="primary">60</name>
    <name evidence="1" type="ORF">SEA_PETITO_60</name>
</gene>
<proteinExistence type="predicted"/>
<dbReference type="EMBL" id="PP758912">
    <property type="protein sequence ID" value="XCH43932.1"/>
    <property type="molecule type" value="Genomic_DNA"/>
</dbReference>
<evidence type="ECO:0008006" key="2">
    <source>
        <dbReference type="Google" id="ProtNLM"/>
    </source>
</evidence>
<evidence type="ECO:0000313" key="1">
    <source>
        <dbReference type="EMBL" id="XCH43932.1"/>
    </source>
</evidence>
<reference evidence="1" key="1">
    <citation type="submission" date="2024-05" db="EMBL/GenBank/DDBJ databases">
        <authorList>
            <person name="Benson E.M."/>
            <person name="Blount M.E."/>
            <person name="Chauhan S."/>
            <person name="Ehrhart J.N."/>
            <person name="Foster A.Z."/>
            <person name="Ingber A.M."/>
            <person name="Julian M.L."/>
            <person name="Kwansah D.N."/>
            <person name="Le T."/>
            <person name="May E.J."/>
            <person name="Mazel E.H."/>
            <person name="Morency E."/>
            <person name="Nelson S.A."/>
            <person name="O'Toole C.T."/>
            <person name="Potter K.E."/>
            <person name="Rue A.R."/>
            <person name="Vita L.A."/>
            <person name="Weigand K.A."/>
            <person name="Monti D.L."/>
            <person name="Russell D.A."/>
            <person name="Jacobs-Sera D."/>
            <person name="Hatfull G.F."/>
        </authorList>
    </citation>
    <scope>NUCLEOTIDE SEQUENCE</scope>
</reference>
<protein>
    <recommendedName>
        <fullName evidence="2">Helix-turn-helix DNA binding domain protein</fullName>
    </recommendedName>
</protein>
<accession>A0AAU8GSD8</accession>
<sequence>MSDDIPQKRRLVREAYDGKSWHDKVDKMSDSQIIAVYFRLKRTNKI</sequence>
<organism evidence="1">
    <name type="scientific">Gordonia phage Petito</name>
    <dbReference type="NCBI Taxonomy" id="3158876"/>
    <lineage>
        <taxon>Viruses</taxon>
        <taxon>Duplodnaviria</taxon>
        <taxon>Heunggongvirae</taxon>
        <taxon>Uroviricota</taxon>
        <taxon>Caudoviricetes</taxon>
    </lineage>
</organism>
<name>A0AAU8GSD8_9CAUD</name>